<dbReference type="InterPro" id="IPR007436">
    <property type="entry name" value="DUF485"/>
</dbReference>
<organism evidence="2 3">
    <name type="scientific">Lysinibacillus xylanilyticus</name>
    <dbReference type="NCBI Taxonomy" id="582475"/>
    <lineage>
        <taxon>Bacteria</taxon>
        <taxon>Bacillati</taxon>
        <taxon>Bacillota</taxon>
        <taxon>Bacilli</taxon>
        <taxon>Bacillales</taxon>
        <taxon>Bacillaceae</taxon>
        <taxon>Lysinibacillus</taxon>
    </lineage>
</organism>
<dbReference type="Pfam" id="PF04341">
    <property type="entry name" value="DUF485"/>
    <property type="match status" value="1"/>
</dbReference>
<evidence type="ECO:0000256" key="1">
    <source>
        <dbReference type="SAM" id="Phobius"/>
    </source>
</evidence>
<feature type="transmembrane region" description="Helical" evidence="1">
    <location>
        <begin position="35"/>
        <end position="59"/>
    </location>
</feature>
<evidence type="ECO:0000313" key="2">
    <source>
        <dbReference type="EMBL" id="MCY9548791.1"/>
    </source>
</evidence>
<feature type="transmembrane region" description="Helical" evidence="1">
    <location>
        <begin position="71"/>
        <end position="91"/>
    </location>
</feature>
<sequence>MLMGKNQGNKGIMIDYDAIANQESFKALVRKKKSFLWSMTVFFLAAYMLLPILTSYTTVLHQKAFGEITWVWVYSAGLFIMTWCLCHLYVAKANSFDKEAKAIIAEYENGGGRR</sequence>
<evidence type="ECO:0000313" key="3">
    <source>
        <dbReference type="Proteomes" id="UP001527052"/>
    </source>
</evidence>
<dbReference type="PANTHER" id="PTHR38441:SF1">
    <property type="entry name" value="MEMBRANE PROTEIN"/>
    <property type="match status" value="1"/>
</dbReference>
<dbReference type="Proteomes" id="UP001527052">
    <property type="component" value="Unassembled WGS sequence"/>
</dbReference>
<protein>
    <submittedName>
        <fullName evidence="2">DUF485 domain-containing protein</fullName>
    </submittedName>
</protein>
<dbReference type="EMBL" id="JAMDLZ010000035">
    <property type="protein sequence ID" value="MCY9548791.1"/>
    <property type="molecule type" value="Genomic_DNA"/>
</dbReference>
<name>A0ABT4EWZ7_9BACI</name>
<keyword evidence="1" id="KW-1133">Transmembrane helix</keyword>
<reference evidence="2 3" key="1">
    <citation type="submission" date="2022-05" db="EMBL/GenBank/DDBJ databases">
        <title>Genome Sequencing of Bee-Associated Microbes.</title>
        <authorList>
            <person name="Dunlap C."/>
        </authorList>
    </citation>
    <scope>NUCLEOTIDE SEQUENCE [LARGE SCALE GENOMIC DNA]</scope>
    <source>
        <strain evidence="2 3">NRRL BD-083</strain>
    </source>
</reference>
<keyword evidence="3" id="KW-1185">Reference proteome</keyword>
<accession>A0ABT4EWZ7</accession>
<keyword evidence="1" id="KW-0812">Transmembrane</keyword>
<comment type="caution">
    <text evidence="2">The sequence shown here is derived from an EMBL/GenBank/DDBJ whole genome shotgun (WGS) entry which is preliminary data.</text>
</comment>
<dbReference type="PANTHER" id="PTHR38441">
    <property type="entry name" value="INTEGRAL MEMBRANE PROTEIN-RELATED"/>
    <property type="match status" value="1"/>
</dbReference>
<gene>
    <name evidence="2" type="ORF">M5W82_17895</name>
</gene>
<keyword evidence="1" id="KW-0472">Membrane</keyword>
<proteinExistence type="predicted"/>